<evidence type="ECO:0000313" key="1">
    <source>
        <dbReference type="EMBL" id="OAG09975.1"/>
    </source>
</evidence>
<dbReference type="InParanoid" id="A0A177CR40"/>
<reference evidence="1 2" key="1">
    <citation type="submission" date="2016-05" db="EMBL/GenBank/DDBJ databases">
        <title>Comparative analysis of secretome profiles of manganese(II)-oxidizing ascomycete fungi.</title>
        <authorList>
            <consortium name="DOE Joint Genome Institute"/>
            <person name="Zeiner C.A."/>
            <person name="Purvine S.O."/>
            <person name="Zink E.M."/>
            <person name="Wu S."/>
            <person name="Pasa-Tolic L."/>
            <person name="Chaput D.L."/>
            <person name="Haridas S."/>
            <person name="Grigoriev I.V."/>
            <person name="Santelli C.M."/>
            <person name="Hansel C.M."/>
        </authorList>
    </citation>
    <scope>NUCLEOTIDE SEQUENCE [LARGE SCALE GENOMIC DNA]</scope>
    <source>
        <strain evidence="1 2">AP3s5-JAC2a</strain>
    </source>
</reference>
<sequence>MVLYSTHLNRSCHRNIIQRSPPARQPIESRIANGDSLGIELAQEIGPDLLTVGLGGRFVRQRDIDARLKPRVGRPQAICGDDEGTGVLTQETEEDGHKLVALEVVDVACRPENICLVNQANGFPFRTQPERRAEACLDSLCGDA</sequence>
<name>A0A177CR40_9PLEO</name>
<dbReference type="Proteomes" id="UP000077069">
    <property type="component" value="Unassembled WGS sequence"/>
</dbReference>
<protein>
    <submittedName>
        <fullName evidence="1">Uncharacterized protein</fullName>
    </submittedName>
</protein>
<dbReference type="AlphaFoldDB" id="A0A177CR40"/>
<proteinExistence type="predicted"/>
<dbReference type="GeneID" id="28763467"/>
<accession>A0A177CR40</accession>
<gene>
    <name evidence="1" type="ORF">CC84DRAFT_1172457</name>
</gene>
<dbReference type="EMBL" id="KV441549">
    <property type="protein sequence ID" value="OAG09975.1"/>
    <property type="molecule type" value="Genomic_DNA"/>
</dbReference>
<organism evidence="1 2">
    <name type="scientific">Paraphaeosphaeria sporulosa</name>
    <dbReference type="NCBI Taxonomy" id="1460663"/>
    <lineage>
        <taxon>Eukaryota</taxon>
        <taxon>Fungi</taxon>
        <taxon>Dikarya</taxon>
        <taxon>Ascomycota</taxon>
        <taxon>Pezizomycotina</taxon>
        <taxon>Dothideomycetes</taxon>
        <taxon>Pleosporomycetidae</taxon>
        <taxon>Pleosporales</taxon>
        <taxon>Massarineae</taxon>
        <taxon>Didymosphaeriaceae</taxon>
        <taxon>Paraphaeosphaeria</taxon>
    </lineage>
</organism>
<keyword evidence="2" id="KW-1185">Reference proteome</keyword>
<dbReference type="RefSeq" id="XP_018040340.1">
    <property type="nucleotide sequence ID" value="XM_018179981.1"/>
</dbReference>
<evidence type="ECO:0000313" key="2">
    <source>
        <dbReference type="Proteomes" id="UP000077069"/>
    </source>
</evidence>